<evidence type="ECO:0000313" key="4">
    <source>
        <dbReference type="EMBL" id="TCL02532.1"/>
    </source>
</evidence>
<dbReference type="SUPFAM" id="SSF159871">
    <property type="entry name" value="YdgH-like"/>
    <property type="match status" value="3"/>
</dbReference>
<protein>
    <submittedName>
        <fullName evidence="4">Uncharacterized protein DUF1471</fullName>
    </submittedName>
</protein>
<evidence type="ECO:0000256" key="2">
    <source>
        <dbReference type="SAM" id="SignalP"/>
    </source>
</evidence>
<dbReference type="InterPro" id="IPR025543">
    <property type="entry name" value="Dodecin-like"/>
</dbReference>
<organism evidence="4 5">
    <name type="scientific">Sodalis ligni</name>
    <dbReference type="NCBI Taxonomy" id="2697027"/>
    <lineage>
        <taxon>Bacteria</taxon>
        <taxon>Pseudomonadati</taxon>
        <taxon>Pseudomonadota</taxon>
        <taxon>Gammaproteobacteria</taxon>
        <taxon>Enterobacterales</taxon>
        <taxon>Bruguierivoracaceae</taxon>
        <taxon>Sodalis</taxon>
    </lineage>
</organism>
<dbReference type="PANTHER" id="PTHR34156">
    <property type="entry name" value="OUTER MEMBRANE PROTEIN-RELATED-RELATED"/>
    <property type="match status" value="1"/>
</dbReference>
<reference evidence="4 5" key="1">
    <citation type="submission" date="2019-02" db="EMBL/GenBank/DDBJ databases">
        <title>Investigation of anaerobic lignin degradation for improved lignocellulosic biofuels.</title>
        <authorList>
            <person name="Deangelis K."/>
        </authorList>
    </citation>
    <scope>NUCLEOTIDE SEQUENCE [LARGE SCALE GENOMIC DNA]</scope>
    <source>
        <strain evidence="4 5">159R</strain>
    </source>
</reference>
<dbReference type="PANTHER" id="PTHR34156:SF2">
    <property type="entry name" value="PROTEIN YDGH"/>
    <property type="match status" value="1"/>
</dbReference>
<name>A0A4R1N631_9GAMM</name>
<feature type="domain" description="YdgH/BhsA/McbA-like" evidence="3">
    <location>
        <begin position="34"/>
        <end position="91"/>
    </location>
</feature>
<accession>A0A4R1N631</accession>
<feature type="signal peptide" evidence="2">
    <location>
        <begin position="1"/>
        <end position="22"/>
    </location>
</feature>
<dbReference type="InterPro" id="IPR036275">
    <property type="entry name" value="YdgH-like_sf"/>
</dbReference>
<dbReference type="OrthoDB" id="7058817at2"/>
<feature type="domain" description="YdgH/BhsA/McbA-like" evidence="3">
    <location>
        <begin position="261"/>
        <end position="318"/>
    </location>
</feature>
<evidence type="ECO:0000256" key="1">
    <source>
        <dbReference type="ARBA" id="ARBA00022729"/>
    </source>
</evidence>
<keyword evidence="1 2" id="KW-0732">Signal</keyword>
<proteinExistence type="predicted"/>
<sequence length="318" mass="33931">MKLKKALLASALLTLTTLSTQAAQELTPEKAASLKPFDRVYVTGHFNSIGDAADAVSRRADEEGAAYFYIQGYGDNSSSSGNWRVAADIYRKDAPSASTATQYRYYNGVKELPKDEANLLEPYDTVTIRGLFHSQPDVNDAITKAAKEKGAASFYIVRQIDANEGGNQSITAFIYKADAPKRVLQSPDAIPADSEAGRAALAAGGAAAAKVEIPGVASSGTPSSAVGRFFETQSTTGKRYSVTLPDGTVIQEVNNVTAAEMVPFDSVTFTGHYNSTTDVSEQVARLAAKKGAKYYHITRQWEQNASGGNLTVSADLFK</sequence>
<feature type="domain" description="YdgH/BhsA/McbA-like" evidence="3">
    <location>
        <begin position="120"/>
        <end position="176"/>
    </location>
</feature>
<evidence type="ECO:0000313" key="5">
    <source>
        <dbReference type="Proteomes" id="UP000294555"/>
    </source>
</evidence>
<dbReference type="InterPro" id="IPR025539">
    <property type="entry name" value="YdgH"/>
</dbReference>
<dbReference type="Pfam" id="PF07338">
    <property type="entry name" value="YdgH_BhsA-like"/>
    <property type="match status" value="3"/>
</dbReference>
<keyword evidence="5" id="KW-1185">Reference proteome</keyword>
<evidence type="ECO:0000259" key="3">
    <source>
        <dbReference type="Pfam" id="PF07338"/>
    </source>
</evidence>
<dbReference type="Proteomes" id="UP000294555">
    <property type="component" value="Unassembled WGS sequence"/>
</dbReference>
<dbReference type="InterPro" id="IPR010854">
    <property type="entry name" value="YdgH/BhsA/McbA-like_dom"/>
</dbReference>
<gene>
    <name evidence="4" type="ORF">EZJ58_0553</name>
</gene>
<dbReference type="InterPro" id="IPR051096">
    <property type="entry name" value="BhsA/McbA_stress_biofilm_assoc"/>
</dbReference>
<dbReference type="NCBIfam" id="NF040471">
    <property type="entry name" value="ydgH_STM1478"/>
    <property type="match status" value="1"/>
</dbReference>
<dbReference type="AlphaFoldDB" id="A0A4R1N631"/>
<comment type="caution">
    <text evidence="4">The sequence shown here is derived from an EMBL/GenBank/DDBJ whole genome shotgun (WGS) entry which is preliminary data.</text>
</comment>
<dbReference type="Gene3D" id="3.30.1660.10">
    <property type="entry name" value="Flavin-binding protein dodecin"/>
    <property type="match status" value="3"/>
</dbReference>
<feature type="chain" id="PRO_5020404353" evidence="2">
    <location>
        <begin position="23"/>
        <end position="318"/>
    </location>
</feature>
<dbReference type="EMBL" id="SJOI01000001">
    <property type="protein sequence ID" value="TCL02532.1"/>
    <property type="molecule type" value="Genomic_DNA"/>
</dbReference>
<dbReference type="RefSeq" id="WP_132921475.1">
    <property type="nucleotide sequence ID" value="NZ_SJOI01000001.1"/>
</dbReference>